<keyword evidence="2" id="KW-1185">Reference proteome</keyword>
<evidence type="ECO:0000313" key="1">
    <source>
        <dbReference type="EMBL" id="AKK20086.1"/>
    </source>
</evidence>
<dbReference type="Proteomes" id="UP000035503">
    <property type="component" value="Chromosome"/>
</dbReference>
<dbReference type="RefSeq" id="WP_047264126.1">
    <property type="nucleotide sequence ID" value="NZ_CP004021.1"/>
</dbReference>
<dbReference type="Pfam" id="PF13479">
    <property type="entry name" value="AAA_24"/>
    <property type="match status" value="1"/>
</dbReference>
<sequence length="276" mass="31123">MLPIVSIDQRLSEKKGIKGCIFGESGIGKTSLLWTLPEESTLFVDLEAGDLPVKEWKGDVLRPTTWQGLRDLAVFFAGANPSLGDKDVPYSQKHYDAVCARFGDAKQCEKYETIFIDSITCSARMCFRHCEQQPEMVSRGGQIDIRSVYGLHAKEMLNWISHLQRARTKNIWLVGILDRKTDDCNIPFYSFQIEGQKTSLELSGIVDEVLVMAKVPDPKDQSKQTRAFICQNINHYGYPAKDRSGALDLQEIPHLGQIMEKINNSPRPTASNFTHN</sequence>
<proteinExistence type="predicted"/>
<evidence type="ECO:0008006" key="3">
    <source>
        <dbReference type="Google" id="ProtNLM"/>
    </source>
</evidence>
<dbReference type="STRING" id="1277257.G293_02270"/>
<dbReference type="KEGG" id="lau:G293_02270"/>
<organism evidence="1 2">
    <name type="scientific">Candidatus Liberibacter africanus PTSAPSY</name>
    <dbReference type="NCBI Taxonomy" id="1277257"/>
    <lineage>
        <taxon>Bacteria</taxon>
        <taxon>Pseudomonadati</taxon>
        <taxon>Pseudomonadota</taxon>
        <taxon>Alphaproteobacteria</taxon>
        <taxon>Hyphomicrobiales</taxon>
        <taxon>Rhizobiaceae</taxon>
        <taxon>Liberibacter</taxon>
    </lineage>
</organism>
<evidence type="ECO:0000313" key="2">
    <source>
        <dbReference type="Proteomes" id="UP000035503"/>
    </source>
</evidence>
<protein>
    <recommendedName>
        <fullName evidence="3">Phage related protein</fullName>
    </recommendedName>
</protein>
<reference evidence="1 2" key="1">
    <citation type="journal article" date="2015" name="Genome Announc.">
        <title>Complete Genome Sequence of 'Candidatus Liberibacter africanus,' a Bacterium Associated with Citrus Huanglongbing.</title>
        <authorList>
            <person name="Lin H."/>
            <person name="Pietersen G."/>
            <person name="Han C."/>
            <person name="Read D.A."/>
            <person name="Lou B."/>
            <person name="Gupta G."/>
            <person name="Civerolo E.L."/>
        </authorList>
    </citation>
    <scope>NUCLEOTIDE SEQUENCE [LARGE SCALE GENOMIC DNA]</scope>
    <source>
        <strain evidence="1 2">PTSAPSY</strain>
    </source>
</reference>
<dbReference type="PATRIC" id="fig|1277257.4.peg.492"/>
<gene>
    <name evidence="1" type="ORF">G293_02270</name>
</gene>
<name>A0A0G3I2H8_LIBAF</name>
<accession>A0A0G3I2H8</accession>
<dbReference type="EMBL" id="CP004021">
    <property type="protein sequence ID" value="AKK20086.1"/>
    <property type="molecule type" value="Genomic_DNA"/>
</dbReference>
<dbReference type="OrthoDB" id="7597143at2"/>
<dbReference type="AlphaFoldDB" id="A0A0G3I2H8"/>